<keyword evidence="3" id="KW-1185">Reference proteome</keyword>
<evidence type="ECO:0008006" key="4">
    <source>
        <dbReference type="Google" id="ProtNLM"/>
    </source>
</evidence>
<dbReference type="SUPFAM" id="SSF53474">
    <property type="entry name" value="alpha/beta-Hydrolases"/>
    <property type="match status" value="1"/>
</dbReference>
<dbReference type="EMBL" id="SMKA01000123">
    <property type="protein sequence ID" value="TDC25452.1"/>
    <property type="molecule type" value="Genomic_DNA"/>
</dbReference>
<evidence type="ECO:0000256" key="1">
    <source>
        <dbReference type="SAM" id="SignalP"/>
    </source>
</evidence>
<feature type="chain" id="PRO_5020582769" description="Alpha/beta fold hydrolase" evidence="1">
    <location>
        <begin position="30"/>
        <end position="171"/>
    </location>
</feature>
<dbReference type="InterPro" id="IPR002918">
    <property type="entry name" value="Lipase_EstA/Esterase_EstB"/>
</dbReference>
<accession>A0A4R4PSX9</accession>
<comment type="caution">
    <text evidence="2">The sequence shown here is derived from an EMBL/GenBank/DDBJ whole genome shotgun (WGS) entry which is preliminary data.</text>
</comment>
<dbReference type="PANTHER" id="PTHR32015:SF1">
    <property type="entry name" value="LIPASE"/>
    <property type="match status" value="1"/>
</dbReference>
<dbReference type="PANTHER" id="PTHR32015">
    <property type="entry name" value="FASTING INDUCED LIPASE"/>
    <property type="match status" value="1"/>
</dbReference>
<feature type="signal peptide" evidence="1">
    <location>
        <begin position="1"/>
        <end position="29"/>
    </location>
</feature>
<proteinExistence type="predicted"/>
<dbReference type="Proteomes" id="UP000295075">
    <property type="component" value="Unassembled WGS sequence"/>
</dbReference>
<dbReference type="GO" id="GO:0016298">
    <property type="term" value="F:lipase activity"/>
    <property type="evidence" value="ECO:0007669"/>
    <property type="project" value="TreeGrafter"/>
</dbReference>
<dbReference type="InterPro" id="IPR029058">
    <property type="entry name" value="AB_hydrolase_fold"/>
</dbReference>
<evidence type="ECO:0000313" key="3">
    <source>
        <dbReference type="Proteomes" id="UP000295075"/>
    </source>
</evidence>
<dbReference type="GO" id="GO:0016042">
    <property type="term" value="P:lipid catabolic process"/>
    <property type="evidence" value="ECO:0007669"/>
    <property type="project" value="InterPro"/>
</dbReference>
<sequence>MRAKPWARFWACAVGAVLVTTTMTGTASASTAAVEHPVTWSFVNGFFADPLGALDPATPPVGSNVWTCKPTAAHPEPVILLHGLGGNQRLNFPALSPLLANNGYCVYSLTYGNQSWLPTVGGLGSMRTSSARVKALVDKVLTSTGAEKVNVVAHSEGTTVASYALYRDLAE</sequence>
<gene>
    <name evidence="2" type="ORF">E1261_24110</name>
</gene>
<organism evidence="2 3">
    <name type="scientific">Kribbella albertanoniae</name>
    <dbReference type="NCBI Taxonomy" id="1266829"/>
    <lineage>
        <taxon>Bacteria</taxon>
        <taxon>Bacillati</taxon>
        <taxon>Actinomycetota</taxon>
        <taxon>Actinomycetes</taxon>
        <taxon>Propionibacteriales</taxon>
        <taxon>Kribbellaceae</taxon>
        <taxon>Kribbella</taxon>
    </lineage>
</organism>
<evidence type="ECO:0000313" key="2">
    <source>
        <dbReference type="EMBL" id="TDC25452.1"/>
    </source>
</evidence>
<dbReference type="Pfam" id="PF01674">
    <property type="entry name" value="Lipase_2"/>
    <property type="match status" value="1"/>
</dbReference>
<protein>
    <recommendedName>
        <fullName evidence="4">Alpha/beta fold hydrolase</fullName>
    </recommendedName>
</protein>
<dbReference type="AlphaFoldDB" id="A0A4R4PSX9"/>
<name>A0A4R4PSX9_9ACTN</name>
<keyword evidence="1" id="KW-0732">Signal</keyword>
<dbReference type="Gene3D" id="3.40.50.1820">
    <property type="entry name" value="alpha/beta hydrolase"/>
    <property type="match status" value="1"/>
</dbReference>
<dbReference type="OrthoDB" id="8871309at2"/>
<reference evidence="2 3" key="1">
    <citation type="submission" date="2019-03" db="EMBL/GenBank/DDBJ databases">
        <title>Draft genome sequences of novel Actinobacteria.</title>
        <authorList>
            <person name="Sahin N."/>
            <person name="Ay H."/>
            <person name="Saygin H."/>
        </authorList>
    </citation>
    <scope>NUCLEOTIDE SEQUENCE [LARGE SCALE GENOMIC DNA]</scope>
    <source>
        <strain evidence="2 3">JCM 30547</strain>
    </source>
</reference>
<dbReference type="RefSeq" id="WP_132410181.1">
    <property type="nucleotide sequence ID" value="NZ_SMKA01000123.1"/>
</dbReference>